<evidence type="ECO:0000313" key="2">
    <source>
        <dbReference type="EMBL" id="CAD7463937.1"/>
    </source>
</evidence>
<reference evidence="2" key="1">
    <citation type="submission" date="2020-11" db="EMBL/GenBank/DDBJ databases">
        <authorList>
            <person name="Tran Van P."/>
        </authorList>
    </citation>
    <scope>NUCLEOTIDE SEQUENCE</scope>
</reference>
<feature type="region of interest" description="Disordered" evidence="1">
    <location>
        <begin position="1"/>
        <end position="34"/>
    </location>
</feature>
<feature type="compositionally biased region" description="Basic and acidic residues" evidence="1">
    <location>
        <begin position="1"/>
        <end position="17"/>
    </location>
</feature>
<evidence type="ECO:0000256" key="1">
    <source>
        <dbReference type="SAM" id="MobiDB-lite"/>
    </source>
</evidence>
<organism evidence="2">
    <name type="scientific">Timema tahoe</name>
    <dbReference type="NCBI Taxonomy" id="61484"/>
    <lineage>
        <taxon>Eukaryota</taxon>
        <taxon>Metazoa</taxon>
        <taxon>Ecdysozoa</taxon>
        <taxon>Arthropoda</taxon>
        <taxon>Hexapoda</taxon>
        <taxon>Insecta</taxon>
        <taxon>Pterygota</taxon>
        <taxon>Neoptera</taxon>
        <taxon>Polyneoptera</taxon>
        <taxon>Phasmatodea</taxon>
        <taxon>Timematodea</taxon>
        <taxon>Timematoidea</taxon>
        <taxon>Timematidae</taxon>
        <taxon>Timema</taxon>
    </lineage>
</organism>
<dbReference type="EMBL" id="OE009826">
    <property type="protein sequence ID" value="CAD7463937.1"/>
    <property type="molecule type" value="Genomic_DNA"/>
</dbReference>
<name>A0A7R9ISP5_9NEOP</name>
<protein>
    <submittedName>
        <fullName evidence="2">Uncharacterized protein</fullName>
    </submittedName>
</protein>
<proteinExistence type="predicted"/>
<dbReference type="AlphaFoldDB" id="A0A7R9ISP5"/>
<sequence length="113" mass="13361">MDEKYEDSSSQDERSRLSESQSTEMKEIWNSLETQGNEQCSMGFICTDNSREDKSPETYSARRKYVPLSKRAYEETLQISGEKFRDLQHLKTFCGDEVKAYFDNLKYEKKENK</sequence>
<accession>A0A7R9ISP5</accession>
<gene>
    <name evidence="2" type="ORF">TTEB3V08_LOCUS11816</name>
</gene>